<proteinExistence type="predicted"/>
<evidence type="ECO:0000313" key="2">
    <source>
        <dbReference type="Proteomes" id="UP000822476"/>
    </source>
</evidence>
<keyword evidence="2" id="KW-1185">Reference proteome</keyword>
<reference evidence="1" key="1">
    <citation type="submission" date="2019-07" db="EMBL/GenBank/DDBJ databases">
        <title>Annotation for the trematode Paragonimus miyazaki's.</title>
        <authorList>
            <person name="Choi Y.-J."/>
        </authorList>
    </citation>
    <scope>NUCLEOTIDE SEQUENCE</scope>
    <source>
        <strain evidence="1">Japan</strain>
    </source>
</reference>
<name>A0A8S9YY76_9TREM</name>
<gene>
    <name evidence="1" type="ORF">EG68_05045</name>
</gene>
<dbReference type="EMBL" id="JTDE01001981">
    <property type="protein sequence ID" value="KAF7258053.1"/>
    <property type="molecule type" value="Genomic_DNA"/>
</dbReference>
<dbReference type="AlphaFoldDB" id="A0A8S9YY76"/>
<organism evidence="1 2">
    <name type="scientific">Paragonimus skrjabini miyazakii</name>
    <dbReference type="NCBI Taxonomy" id="59628"/>
    <lineage>
        <taxon>Eukaryota</taxon>
        <taxon>Metazoa</taxon>
        <taxon>Spiralia</taxon>
        <taxon>Lophotrochozoa</taxon>
        <taxon>Platyhelminthes</taxon>
        <taxon>Trematoda</taxon>
        <taxon>Digenea</taxon>
        <taxon>Plagiorchiida</taxon>
        <taxon>Troglotremata</taxon>
        <taxon>Troglotrematidae</taxon>
        <taxon>Paragonimus</taxon>
    </lineage>
</organism>
<evidence type="ECO:0000313" key="1">
    <source>
        <dbReference type="EMBL" id="KAF7258053.1"/>
    </source>
</evidence>
<accession>A0A8S9YY76</accession>
<comment type="caution">
    <text evidence="1">The sequence shown here is derived from an EMBL/GenBank/DDBJ whole genome shotgun (WGS) entry which is preliminary data.</text>
</comment>
<dbReference type="Proteomes" id="UP000822476">
    <property type="component" value="Unassembled WGS sequence"/>
</dbReference>
<protein>
    <submittedName>
        <fullName evidence="1">Uncharacterized protein</fullName>
    </submittedName>
</protein>
<sequence>MDEGLEHSPAAVANGRNDSIQQSTLTIVAYPEMVGSPFNPGIRDGIILHSLYTANSKHQSLHEGLTCCDQKPNALLADEPPAGINVVAGKRTSGECFGHSVAKEDAFTQTDVDGQLAMTEEVVADKPVQDAVHKLRMDNEIRDAYVDRTLLADVKIAHILAVDAVQSTRCLEGRAGFEVVRNVPAPFRLHVTNMQQQASVLSPVPCTQDAAYNSQPLHCFYDESELKFNVHNVVYLCDDIRLRDPRDTVPAFPFE</sequence>